<dbReference type="AlphaFoldDB" id="A0A0H4X4K1"/>
<dbReference type="KEGG" id="mym:A176_007533"/>
<protein>
    <submittedName>
        <fullName evidence="1">Uncharacterized protein</fullName>
    </submittedName>
</protein>
<accession>A0A0H4X4K1</accession>
<organism evidence="1 2">
    <name type="scientific">Pseudomyxococcus hansupus</name>
    <dbReference type="NCBI Taxonomy" id="1297742"/>
    <lineage>
        <taxon>Bacteria</taxon>
        <taxon>Pseudomonadati</taxon>
        <taxon>Myxococcota</taxon>
        <taxon>Myxococcia</taxon>
        <taxon>Myxococcales</taxon>
        <taxon>Cystobacterineae</taxon>
        <taxon>Myxococcaceae</taxon>
        <taxon>Pseudomyxococcus</taxon>
    </lineage>
</organism>
<dbReference type="PATRIC" id="fig|1297742.4.peg.7667"/>
<proteinExistence type="predicted"/>
<reference evidence="1 2" key="1">
    <citation type="journal article" date="2016" name="PLoS ONE">
        <title>Complete Genome Sequence and Comparative Genomics of a Novel Myxobacterium Myxococcus hansupus.</title>
        <authorList>
            <person name="Sharma G."/>
            <person name="Narwani T."/>
            <person name="Subramanian S."/>
        </authorList>
    </citation>
    <scope>NUCLEOTIDE SEQUENCE [LARGE SCALE GENOMIC DNA]</scope>
    <source>
        <strain evidence="2">mixupus</strain>
    </source>
</reference>
<dbReference type="EMBL" id="CP012109">
    <property type="protein sequence ID" value="AKQ70621.1"/>
    <property type="molecule type" value="Genomic_DNA"/>
</dbReference>
<dbReference type="Proteomes" id="UP000009026">
    <property type="component" value="Chromosome"/>
</dbReference>
<sequence length="278" mass="31860">MGKADYRPFIERCELVPPSGFDPLSAKLVFLPYFREQKPETTLGDYFKAQAIKGATLREMFPRDLEGFLRHPEDIRDSFSTLVEPKSQPMSLLVIWNPEGQWYVDEVFYRIEGIDGWQRQACSDVVEGSFEDFRRHFPLLQPRLDEGLSPLQHPTRRKHRFSADAPAIRLEKSPGMPNTRHYWLHVFEDGRFTLSGSRKAEVNSTDASRLTTLLIAASRLGEHEDFLGVPLSQAHDRQMTTFEFSVEGRRTRVTLGSDTPPDILRFMQQVAAAYGIGL</sequence>
<gene>
    <name evidence="1" type="ORF">A176_007533</name>
</gene>
<evidence type="ECO:0000313" key="2">
    <source>
        <dbReference type="Proteomes" id="UP000009026"/>
    </source>
</evidence>
<evidence type="ECO:0000313" key="1">
    <source>
        <dbReference type="EMBL" id="AKQ70621.1"/>
    </source>
</evidence>
<name>A0A0H4X4K1_9BACT</name>
<keyword evidence="2" id="KW-1185">Reference proteome</keyword>